<sequence length="154" mass="16626">MLFLKLMSNETRGALEECAGSVCPAYTINLLDGGVGPRDCSSHTWPPYDDGMPPPQTPPSPVCGAPYSPEGLGALNPEDVTPPGMVWPDCQQFPPLPTPAQGVYRGCCRDDGDQRDVPNVEQFLPFSMTVQLCVDRFVGLVIVTKFVQEKAGDL</sequence>
<comment type="caution">
    <text evidence="2">The sequence shown here is derived from an EMBL/GenBank/DDBJ whole genome shotgun (WGS) entry which is preliminary data.</text>
</comment>
<organism evidence="2 3">
    <name type="scientific">Batillaria attramentaria</name>
    <dbReference type="NCBI Taxonomy" id="370345"/>
    <lineage>
        <taxon>Eukaryota</taxon>
        <taxon>Metazoa</taxon>
        <taxon>Spiralia</taxon>
        <taxon>Lophotrochozoa</taxon>
        <taxon>Mollusca</taxon>
        <taxon>Gastropoda</taxon>
        <taxon>Caenogastropoda</taxon>
        <taxon>Sorbeoconcha</taxon>
        <taxon>Cerithioidea</taxon>
        <taxon>Batillariidae</taxon>
        <taxon>Batillaria</taxon>
    </lineage>
</organism>
<dbReference type="EMBL" id="JACVVK020000260">
    <property type="protein sequence ID" value="KAK7481551.1"/>
    <property type="molecule type" value="Genomic_DNA"/>
</dbReference>
<proteinExistence type="predicted"/>
<name>A0ABD0K2M6_9CAEN</name>
<dbReference type="AlphaFoldDB" id="A0ABD0K2M6"/>
<evidence type="ECO:0000256" key="1">
    <source>
        <dbReference type="SAM" id="MobiDB-lite"/>
    </source>
</evidence>
<feature type="region of interest" description="Disordered" evidence="1">
    <location>
        <begin position="46"/>
        <end position="68"/>
    </location>
</feature>
<keyword evidence="3" id="KW-1185">Reference proteome</keyword>
<dbReference type="Proteomes" id="UP001519460">
    <property type="component" value="Unassembled WGS sequence"/>
</dbReference>
<evidence type="ECO:0000313" key="3">
    <source>
        <dbReference type="Proteomes" id="UP001519460"/>
    </source>
</evidence>
<accession>A0ABD0K2M6</accession>
<feature type="compositionally biased region" description="Pro residues" evidence="1">
    <location>
        <begin position="52"/>
        <end position="61"/>
    </location>
</feature>
<gene>
    <name evidence="2" type="ORF">BaRGS_00027200</name>
</gene>
<evidence type="ECO:0000313" key="2">
    <source>
        <dbReference type="EMBL" id="KAK7481551.1"/>
    </source>
</evidence>
<reference evidence="2 3" key="1">
    <citation type="journal article" date="2023" name="Sci. Data">
        <title>Genome assembly of the Korean intertidal mud-creeper Batillaria attramentaria.</title>
        <authorList>
            <person name="Patra A.K."/>
            <person name="Ho P.T."/>
            <person name="Jun S."/>
            <person name="Lee S.J."/>
            <person name="Kim Y."/>
            <person name="Won Y.J."/>
        </authorList>
    </citation>
    <scope>NUCLEOTIDE SEQUENCE [LARGE SCALE GENOMIC DNA]</scope>
    <source>
        <strain evidence="2">Wonlab-2016</strain>
    </source>
</reference>
<protein>
    <submittedName>
        <fullName evidence="2">Uncharacterized protein</fullName>
    </submittedName>
</protein>